<evidence type="ECO:0000256" key="1">
    <source>
        <dbReference type="SAM" id="SignalP"/>
    </source>
</evidence>
<keyword evidence="1" id="KW-0732">Signal</keyword>
<reference evidence="2 3" key="1">
    <citation type="journal article" date="2019" name="Int. J. Syst. Evol. Microbiol.">
        <title>The Global Catalogue of Microorganisms (GCM) 10K type strain sequencing project: providing services to taxonomists for standard genome sequencing and annotation.</title>
        <authorList>
            <consortium name="The Broad Institute Genomics Platform"/>
            <consortium name="The Broad Institute Genome Sequencing Center for Infectious Disease"/>
            <person name="Wu L."/>
            <person name="Ma J."/>
        </authorList>
    </citation>
    <scope>NUCLEOTIDE SEQUENCE [LARGE SCALE GENOMIC DNA]</scope>
    <source>
        <strain evidence="2 3">JCM 10977</strain>
    </source>
</reference>
<accession>A0ABN1QB93</accession>
<dbReference type="Pfam" id="PF03995">
    <property type="entry name" value="Inhibitor_I36"/>
    <property type="match status" value="1"/>
</dbReference>
<keyword evidence="3" id="KW-1185">Reference proteome</keyword>
<organism evidence="2 3">
    <name type="scientific">Kribbella koreensis</name>
    <dbReference type="NCBI Taxonomy" id="57909"/>
    <lineage>
        <taxon>Bacteria</taxon>
        <taxon>Bacillati</taxon>
        <taxon>Actinomycetota</taxon>
        <taxon>Actinomycetes</taxon>
        <taxon>Propionibacteriales</taxon>
        <taxon>Kribbellaceae</taxon>
        <taxon>Kribbella</taxon>
    </lineage>
</organism>
<dbReference type="RefSeq" id="WP_343969365.1">
    <property type="nucleotide sequence ID" value="NZ_BAAAHK010000007.1"/>
</dbReference>
<evidence type="ECO:0000313" key="3">
    <source>
        <dbReference type="Proteomes" id="UP001500542"/>
    </source>
</evidence>
<sequence>MRFTWKTAAFVGVALVATAAPVVPASAALGDCPSGYFCAWADDNAQGYRAQWFGNDSNWGDDGMHDNDETVYNNGTPGGFDHVWLYYDVNYGRYNMCVEPGEWYDAQLDDNDHDSHQWQSGCKFG</sequence>
<evidence type="ECO:0008006" key="4">
    <source>
        <dbReference type="Google" id="ProtNLM"/>
    </source>
</evidence>
<dbReference type="EMBL" id="BAAAHK010000007">
    <property type="protein sequence ID" value="GAA0940245.1"/>
    <property type="molecule type" value="Genomic_DNA"/>
</dbReference>
<name>A0ABN1QB93_9ACTN</name>
<evidence type="ECO:0000313" key="2">
    <source>
        <dbReference type="EMBL" id="GAA0940245.1"/>
    </source>
</evidence>
<proteinExistence type="predicted"/>
<feature type="chain" id="PRO_5047120513" description="Peptidase inhibitor family I36" evidence="1">
    <location>
        <begin position="20"/>
        <end position="125"/>
    </location>
</feature>
<comment type="caution">
    <text evidence="2">The sequence shown here is derived from an EMBL/GenBank/DDBJ whole genome shotgun (WGS) entry which is preliminary data.</text>
</comment>
<protein>
    <recommendedName>
        <fullName evidence="4">Peptidase inhibitor family I36</fullName>
    </recommendedName>
</protein>
<dbReference type="Proteomes" id="UP001500542">
    <property type="component" value="Unassembled WGS sequence"/>
</dbReference>
<gene>
    <name evidence="2" type="ORF">GCM10009554_30810</name>
</gene>
<feature type="signal peptide" evidence="1">
    <location>
        <begin position="1"/>
        <end position="19"/>
    </location>
</feature>